<dbReference type="SMART" id="SM00563">
    <property type="entry name" value="PlsC"/>
    <property type="match status" value="1"/>
</dbReference>
<gene>
    <name evidence="7" type="ORF">COO92_08330</name>
</gene>
<evidence type="ECO:0000259" key="6">
    <source>
        <dbReference type="SMART" id="SM00563"/>
    </source>
</evidence>
<organism evidence="7 8">
    <name type="scientific">Thalassospira lohafexi</name>
    <dbReference type="NCBI Taxonomy" id="744227"/>
    <lineage>
        <taxon>Bacteria</taxon>
        <taxon>Pseudomonadati</taxon>
        <taxon>Pseudomonadota</taxon>
        <taxon>Alphaproteobacteria</taxon>
        <taxon>Rhodospirillales</taxon>
        <taxon>Thalassospiraceae</taxon>
        <taxon>Thalassospira</taxon>
    </lineage>
</organism>
<keyword evidence="2" id="KW-0444">Lipid biosynthesis</keyword>
<evidence type="ECO:0000256" key="2">
    <source>
        <dbReference type="ARBA" id="ARBA00022516"/>
    </source>
</evidence>
<dbReference type="PANTHER" id="PTHR10434">
    <property type="entry name" value="1-ACYL-SN-GLYCEROL-3-PHOSPHATE ACYLTRANSFERASE"/>
    <property type="match status" value="1"/>
</dbReference>
<comment type="caution">
    <text evidence="7">The sequence shown here is derived from an EMBL/GenBank/DDBJ whole genome shotgun (WGS) entry which is preliminary data.</text>
</comment>
<dbReference type="Pfam" id="PF01553">
    <property type="entry name" value="Acyltransferase"/>
    <property type="match status" value="1"/>
</dbReference>
<evidence type="ECO:0000313" key="7">
    <source>
        <dbReference type="EMBL" id="PKR58846.1"/>
    </source>
</evidence>
<reference evidence="7 8" key="1">
    <citation type="submission" date="2017-09" db="EMBL/GenBank/DDBJ databases">
        <title>Biodiversity and function of Thalassospira species in the particle-attached aromatic-hydrocarbon-degrading consortia from the surface seawater of the China South Sea.</title>
        <authorList>
            <person name="Dong C."/>
            <person name="Lai Q."/>
            <person name="Shao Z."/>
        </authorList>
    </citation>
    <scope>NUCLEOTIDE SEQUENCE [LARGE SCALE GENOMIC DNA]</scope>
    <source>
        <strain evidence="7 8">139Z-12</strain>
    </source>
</reference>
<dbReference type="RefSeq" id="WP_101301321.1">
    <property type="nucleotide sequence ID" value="NZ_NXGX01000003.1"/>
</dbReference>
<evidence type="ECO:0000256" key="3">
    <source>
        <dbReference type="ARBA" id="ARBA00022679"/>
    </source>
</evidence>
<keyword evidence="8" id="KW-1185">Reference proteome</keyword>
<accession>A0A2N3L7Y1</accession>
<dbReference type="GO" id="GO:0006654">
    <property type="term" value="P:phosphatidic acid biosynthetic process"/>
    <property type="evidence" value="ECO:0007669"/>
    <property type="project" value="TreeGrafter"/>
</dbReference>
<dbReference type="AlphaFoldDB" id="A0A2N3L7Y1"/>
<keyword evidence="3 7" id="KW-0808">Transferase</keyword>
<evidence type="ECO:0000256" key="4">
    <source>
        <dbReference type="ARBA" id="ARBA00023098"/>
    </source>
</evidence>
<name>A0A2N3L7Y1_9PROT</name>
<dbReference type="PANTHER" id="PTHR10434:SF64">
    <property type="entry name" value="1-ACYL-SN-GLYCEROL-3-PHOSPHATE ACYLTRANSFERASE-RELATED"/>
    <property type="match status" value="1"/>
</dbReference>
<evidence type="ECO:0000256" key="1">
    <source>
        <dbReference type="ARBA" id="ARBA00005189"/>
    </source>
</evidence>
<dbReference type="InterPro" id="IPR002123">
    <property type="entry name" value="Plipid/glycerol_acylTrfase"/>
</dbReference>
<keyword evidence="5 7" id="KW-0012">Acyltransferase</keyword>
<keyword evidence="4" id="KW-0443">Lipid metabolism</keyword>
<dbReference type="CDD" id="cd07989">
    <property type="entry name" value="LPLAT_AGPAT-like"/>
    <property type="match status" value="1"/>
</dbReference>
<evidence type="ECO:0000256" key="5">
    <source>
        <dbReference type="ARBA" id="ARBA00023315"/>
    </source>
</evidence>
<proteinExistence type="predicted"/>
<dbReference type="Proteomes" id="UP000233332">
    <property type="component" value="Unassembled WGS sequence"/>
</dbReference>
<feature type="domain" description="Phospholipid/glycerol acyltransferase" evidence="6">
    <location>
        <begin position="67"/>
        <end position="183"/>
    </location>
</feature>
<dbReference type="SUPFAM" id="SSF69593">
    <property type="entry name" value="Glycerol-3-phosphate (1)-acyltransferase"/>
    <property type="match status" value="1"/>
</dbReference>
<comment type="pathway">
    <text evidence="1">Lipid metabolism.</text>
</comment>
<dbReference type="EMBL" id="NXGX01000003">
    <property type="protein sequence ID" value="PKR58846.1"/>
    <property type="molecule type" value="Genomic_DNA"/>
</dbReference>
<evidence type="ECO:0000313" key="8">
    <source>
        <dbReference type="Proteomes" id="UP000233332"/>
    </source>
</evidence>
<protein>
    <submittedName>
        <fullName evidence="7">1-acyl-sn-glycerol-3-phosphate acyltransferase</fullName>
    </submittedName>
</protein>
<sequence>MNCYVCAAIRLTAYMLLTLVLLPVQMVAIACNMRLAEQLPRVYHALCLRILHIEVRVSGGDLMDGPGVIVANHASYLDIPVLGALTRASFIAKTEVASWPVFGLLAKLSRSTFVERRAVRSRDQNDQLSERLNNGDKLILFPEGTSNDGNRVLPFKSTLFAAAERTLPDGSQVKFQPVSIAATRLDGAPIGRDLRAFYSWYGDMDLAPHLWQFMALGKVTVEIVVHPPVTLADAAGSRKELARMCEAKVAQGHQAALRGIHQGVPVQLIDSDLSGELVGFSPLAIICEDFRLFGPDRQFGA</sequence>
<dbReference type="GO" id="GO:0003841">
    <property type="term" value="F:1-acylglycerol-3-phosphate O-acyltransferase activity"/>
    <property type="evidence" value="ECO:0007669"/>
    <property type="project" value="TreeGrafter"/>
</dbReference>